<gene>
    <name evidence="1" type="ORF">RHGRI_008483</name>
</gene>
<comment type="caution">
    <text evidence="1">The sequence shown here is derived from an EMBL/GenBank/DDBJ whole genome shotgun (WGS) entry which is preliminary data.</text>
</comment>
<reference evidence="1" key="1">
    <citation type="submission" date="2020-08" db="EMBL/GenBank/DDBJ databases">
        <title>Plant Genome Project.</title>
        <authorList>
            <person name="Zhang R.-G."/>
        </authorList>
    </citation>
    <scope>NUCLEOTIDE SEQUENCE</scope>
    <source>
        <strain evidence="1">WSP0</strain>
        <tissue evidence="1">Leaf</tissue>
    </source>
</reference>
<dbReference type="AlphaFoldDB" id="A0AAV6L0E6"/>
<keyword evidence="2" id="KW-1185">Reference proteome</keyword>
<proteinExistence type="predicted"/>
<evidence type="ECO:0008006" key="3">
    <source>
        <dbReference type="Google" id="ProtNLM"/>
    </source>
</evidence>
<dbReference type="EMBL" id="JACTNZ010000003">
    <property type="protein sequence ID" value="KAG5558553.1"/>
    <property type="molecule type" value="Genomic_DNA"/>
</dbReference>
<name>A0AAV6L0E6_9ERIC</name>
<dbReference type="Proteomes" id="UP000823749">
    <property type="component" value="Chromosome 3"/>
</dbReference>
<evidence type="ECO:0000313" key="1">
    <source>
        <dbReference type="EMBL" id="KAG5558553.1"/>
    </source>
</evidence>
<sequence>MMAQDYIVHRVVFPLLFALLFSLICIVVPRCVSVSSCSGSGFGVSSSFCSTFGDVLLNCLRNYKCTMIGWYVNRSQENNLSTTWHSYEALPEALY</sequence>
<evidence type="ECO:0000313" key="2">
    <source>
        <dbReference type="Proteomes" id="UP000823749"/>
    </source>
</evidence>
<accession>A0AAV6L0E6</accession>
<protein>
    <recommendedName>
        <fullName evidence="3">Secreted protein</fullName>
    </recommendedName>
</protein>
<organism evidence="1 2">
    <name type="scientific">Rhododendron griersonianum</name>
    <dbReference type="NCBI Taxonomy" id="479676"/>
    <lineage>
        <taxon>Eukaryota</taxon>
        <taxon>Viridiplantae</taxon>
        <taxon>Streptophyta</taxon>
        <taxon>Embryophyta</taxon>
        <taxon>Tracheophyta</taxon>
        <taxon>Spermatophyta</taxon>
        <taxon>Magnoliopsida</taxon>
        <taxon>eudicotyledons</taxon>
        <taxon>Gunneridae</taxon>
        <taxon>Pentapetalae</taxon>
        <taxon>asterids</taxon>
        <taxon>Ericales</taxon>
        <taxon>Ericaceae</taxon>
        <taxon>Ericoideae</taxon>
        <taxon>Rhodoreae</taxon>
        <taxon>Rhododendron</taxon>
    </lineage>
</organism>